<organism evidence="6 7">
    <name type="scientific">Heliobacterium chlorum</name>
    <dbReference type="NCBI Taxonomy" id="2698"/>
    <lineage>
        <taxon>Bacteria</taxon>
        <taxon>Bacillati</taxon>
        <taxon>Bacillota</taxon>
        <taxon>Clostridia</taxon>
        <taxon>Eubacteriales</taxon>
        <taxon>Heliobacteriaceae</taxon>
        <taxon>Heliobacterium</taxon>
    </lineage>
</organism>
<comment type="subcellular location">
    <subcellularLocation>
        <location evidence="1">Bacterial flagellum</location>
    </subcellularLocation>
</comment>
<dbReference type="SUPFAM" id="SSF64518">
    <property type="entry name" value="Phase 1 flagellin"/>
    <property type="match status" value="1"/>
</dbReference>
<keyword evidence="6" id="KW-0966">Cell projection</keyword>
<keyword evidence="7" id="KW-1185">Reference proteome</keyword>
<dbReference type="EMBL" id="JACVHF010000006">
    <property type="protein sequence ID" value="MBC9784466.1"/>
    <property type="molecule type" value="Genomic_DNA"/>
</dbReference>
<comment type="similarity">
    <text evidence="2">Belongs to the bacterial flagellin family.</text>
</comment>
<dbReference type="RefSeq" id="WP_188039582.1">
    <property type="nucleotide sequence ID" value="NZ_JACVHF010000006.1"/>
</dbReference>
<evidence type="ECO:0000256" key="2">
    <source>
        <dbReference type="ARBA" id="ARBA00005709"/>
    </source>
</evidence>
<evidence type="ECO:0000313" key="6">
    <source>
        <dbReference type="EMBL" id="MBC9784466.1"/>
    </source>
</evidence>
<dbReference type="InterPro" id="IPR046358">
    <property type="entry name" value="Flagellin_C"/>
</dbReference>
<name>A0ABR7T461_HELCL</name>
<evidence type="ECO:0000259" key="5">
    <source>
        <dbReference type="Pfam" id="PF00700"/>
    </source>
</evidence>
<dbReference type="InterPro" id="IPR013384">
    <property type="entry name" value="Flagell_FlgL"/>
</dbReference>
<sequence length="300" mass="33070">MRITQSMMTGTVMRNLNNIMKQMDKTEYQMSSGQKYRLPEDNPVGTVQTLTYRSALVETNKYLDNAREAGIWLDNTDSAFTEVTSVVQRVRTLLEEANTDTMTPEGRQAISEEVAQLADHLKQIANTTVGGRYIFGGTNTANPPATFSGTSYSWSGNDCEIQVEIDAKATVPMNSIGKKIFADDVTGTTDPNQQGLLNFLQSAATTLGAGNQFNYLGRLDKLSDKVLEEQANIGARENRIEFTNNRLQSFEQTMTDNLAQVADADIAQVIIDLKTQENVFRSALSAGARIIQPSLADFLK</sequence>
<comment type="caution">
    <text evidence="6">The sequence shown here is derived from an EMBL/GenBank/DDBJ whole genome shotgun (WGS) entry which is preliminary data.</text>
</comment>
<feature type="domain" description="Flagellin C-terminal" evidence="5">
    <location>
        <begin position="219"/>
        <end position="293"/>
    </location>
</feature>
<dbReference type="NCBIfam" id="TIGR02550">
    <property type="entry name" value="flagell_flgL"/>
    <property type="match status" value="1"/>
</dbReference>
<evidence type="ECO:0000256" key="1">
    <source>
        <dbReference type="ARBA" id="ARBA00004365"/>
    </source>
</evidence>
<feature type="domain" description="Flagellin N-terminal" evidence="4">
    <location>
        <begin position="5"/>
        <end position="140"/>
    </location>
</feature>
<accession>A0ABR7T461</accession>
<dbReference type="Pfam" id="PF00700">
    <property type="entry name" value="Flagellin_C"/>
    <property type="match status" value="1"/>
</dbReference>
<dbReference type="InterPro" id="IPR001029">
    <property type="entry name" value="Flagellin_N"/>
</dbReference>
<evidence type="ECO:0000313" key="7">
    <source>
        <dbReference type="Proteomes" id="UP000617402"/>
    </source>
</evidence>
<keyword evidence="6" id="KW-0969">Cilium</keyword>
<gene>
    <name evidence="6" type="primary">flgL</name>
    <name evidence="6" type="ORF">H1S01_08070</name>
</gene>
<dbReference type="Pfam" id="PF00669">
    <property type="entry name" value="Flagellin_N"/>
    <property type="match status" value="1"/>
</dbReference>
<dbReference type="Proteomes" id="UP000617402">
    <property type="component" value="Unassembled WGS sequence"/>
</dbReference>
<dbReference type="InterPro" id="IPR001492">
    <property type="entry name" value="Flagellin"/>
</dbReference>
<protein>
    <submittedName>
        <fullName evidence="6">Flagellar hook-associated protein FlgL</fullName>
    </submittedName>
</protein>
<keyword evidence="3" id="KW-0975">Bacterial flagellum</keyword>
<dbReference type="Gene3D" id="1.20.1330.10">
    <property type="entry name" value="f41 fragment of flagellin, N-terminal domain"/>
    <property type="match status" value="1"/>
</dbReference>
<evidence type="ECO:0000259" key="4">
    <source>
        <dbReference type="Pfam" id="PF00669"/>
    </source>
</evidence>
<keyword evidence="6" id="KW-0282">Flagellum</keyword>
<proteinExistence type="inferred from homology"/>
<evidence type="ECO:0000256" key="3">
    <source>
        <dbReference type="ARBA" id="ARBA00023143"/>
    </source>
</evidence>
<reference evidence="6 7" key="1">
    <citation type="submission" date="2020-07" db="EMBL/GenBank/DDBJ databases">
        <title>Draft whole-genome sequence of Heliobacterium chlorum DSM 3682, type strain.</title>
        <authorList>
            <person name="Kyndt J.A."/>
            <person name="Meyer T.E."/>
            <person name="Imhoff J.F."/>
        </authorList>
    </citation>
    <scope>NUCLEOTIDE SEQUENCE [LARGE SCALE GENOMIC DNA]</scope>
    <source>
        <strain evidence="6 7">DSM 3682</strain>
    </source>
</reference>
<dbReference type="PANTHER" id="PTHR42792:SF1">
    <property type="entry name" value="FLAGELLAR HOOK-ASSOCIATED PROTEIN 3"/>
    <property type="match status" value="1"/>
</dbReference>
<dbReference type="PANTHER" id="PTHR42792">
    <property type="entry name" value="FLAGELLIN"/>
    <property type="match status" value="1"/>
</dbReference>